<dbReference type="AlphaFoldDB" id="A0A0M4MQV4"/>
<evidence type="ECO:0000313" key="1">
    <source>
        <dbReference type="EMBL" id="ALE37483.1"/>
    </source>
</evidence>
<accession>A0A0M4MQV4</accession>
<dbReference type="PATRIC" id="fig|1279460.3.peg.256"/>
<name>A0A0M4MQV4_LEPIR</name>
<dbReference type="Proteomes" id="UP000056502">
    <property type="component" value="Chromosome I"/>
</dbReference>
<sequence length="49" mass="5704">MGMGAEFPEHHRSDALGSESETLMFSETHRSDFFSSQNLWELPRTYILQ</sequence>
<gene>
    <name evidence="1" type="ORF">G436_0253</name>
</gene>
<protein>
    <submittedName>
        <fullName evidence="1">Uncharacterized protein</fullName>
    </submittedName>
</protein>
<dbReference type="EMBL" id="CP012603">
    <property type="protein sequence ID" value="ALE37483.1"/>
    <property type="molecule type" value="Genomic_DNA"/>
</dbReference>
<proteinExistence type="predicted"/>
<evidence type="ECO:0000313" key="2">
    <source>
        <dbReference type="Proteomes" id="UP000056502"/>
    </source>
</evidence>
<reference evidence="1 2" key="1">
    <citation type="journal article" date="2015" name="Genome Announc.">
        <title>Whole-Genome Sequence of Leptospira interrogans Serovar Hardjo Subtype Hardjoprajitno Strain Norma, Isolated from Cattle in a Leptospirosis Outbreak in Brazil.</title>
        <authorList>
            <person name="Cosate M.R."/>
            <person name="Soares S.C."/>
            <person name="Mendes T.A."/>
            <person name="Raittz R.T."/>
            <person name="Moreira E.C."/>
            <person name="Leite R."/>
            <person name="Fernandes G.R."/>
            <person name="Haddad J.P."/>
            <person name="Ortega J.M."/>
        </authorList>
    </citation>
    <scope>NUCLEOTIDE SEQUENCE [LARGE SCALE GENOMIC DNA]</scope>
    <source>
        <strain evidence="1 2">Norma</strain>
    </source>
</reference>
<organism evidence="1">
    <name type="scientific">Leptospira interrogans serovar Hardjo str. Norma</name>
    <dbReference type="NCBI Taxonomy" id="1279460"/>
    <lineage>
        <taxon>Bacteria</taxon>
        <taxon>Pseudomonadati</taxon>
        <taxon>Spirochaetota</taxon>
        <taxon>Spirochaetia</taxon>
        <taxon>Leptospirales</taxon>
        <taxon>Leptospiraceae</taxon>
        <taxon>Leptospira</taxon>
    </lineage>
</organism>